<dbReference type="AlphaFoldDB" id="A0A6J4K7Z6"/>
<dbReference type="SUPFAM" id="SSF51905">
    <property type="entry name" value="FAD/NAD(P)-binding domain"/>
    <property type="match status" value="1"/>
</dbReference>
<dbReference type="EC" id="1.8.1.9" evidence="5"/>
<evidence type="ECO:0000259" key="4">
    <source>
        <dbReference type="Pfam" id="PF07992"/>
    </source>
</evidence>
<dbReference type="InterPro" id="IPR036188">
    <property type="entry name" value="FAD/NAD-bd_sf"/>
</dbReference>
<keyword evidence="1" id="KW-0285">Flavoprotein</keyword>
<evidence type="ECO:0000256" key="2">
    <source>
        <dbReference type="ARBA" id="ARBA00023002"/>
    </source>
</evidence>
<evidence type="ECO:0000256" key="1">
    <source>
        <dbReference type="ARBA" id="ARBA00022630"/>
    </source>
</evidence>
<protein>
    <submittedName>
        <fullName evidence="5">Thioredoxin reductase</fullName>
        <ecNumber evidence="5">1.8.1.9</ecNumber>
    </submittedName>
</protein>
<gene>
    <name evidence="5" type="ORF">AVDCRST_MAG54-5012</name>
</gene>
<feature type="domain" description="FAD/NAD(P)-binding" evidence="4">
    <location>
        <begin position="6"/>
        <end position="288"/>
    </location>
</feature>
<comment type="catalytic activity">
    <reaction evidence="3">
        <text>[thioredoxin]-dithiol + NADP(+) = [thioredoxin]-disulfide + NADPH + H(+)</text>
        <dbReference type="Rhea" id="RHEA:20345"/>
        <dbReference type="Rhea" id="RHEA-COMP:10698"/>
        <dbReference type="Rhea" id="RHEA-COMP:10700"/>
        <dbReference type="ChEBI" id="CHEBI:15378"/>
        <dbReference type="ChEBI" id="CHEBI:29950"/>
        <dbReference type="ChEBI" id="CHEBI:50058"/>
        <dbReference type="ChEBI" id="CHEBI:57783"/>
        <dbReference type="ChEBI" id="CHEBI:58349"/>
        <dbReference type="EC" id="1.8.1.9"/>
    </reaction>
</comment>
<accession>A0A6J4K7Z6</accession>
<organism evidence="5">
    <name type="scientific">uncultured Actinomycetospora sp</name>
    <dbReference type="NCBI Taxonomy" id="1135996"/>
    <lineage>
        <taxon>Bacteria</taxon>
        <taxon>Bacillati</taxon>
        <taxon>Actinomycetota</taxon>
        <taxon>Actinomycetes</taxon>
        <taxon>Pseudonocardiales</taxon>
        <taxon>Pseudonocardiaceae</taxon>
        <taxon>Actinomycetospora</taxon>
        <taxon>environmental samples</taxon>
    </lineage>
</organism>
<dbReference type="InterPro" id="IPR023753">
    <property type="entry name" value="FAD/NAD-binding_dom"/>
</dbReference>
<dbReference type="PANTHER" id="PTHR48105">
    <property type="entry name" value="THIOREDOXIN REDUCTASE 1-RELATED-RELATED"/>
    <property type="match status" value="1"/>
</dbReference>
<dbReference type="Gene3D" id="3.50.50.60">
    <property type="entry name" value="FAD/NAD(P)-binding domain"/>
    <property type="match status" value="2"/>
</dbReference>
<evidence type="ECO:0000256" key="3">
    <source>
        <dbReference type="ARBA" id="ARBA00048132"/>
    </source>
</evidence>
<proteinExistence type="predicted"/>
<name>A0A6J4K7Z6_9PSEU</name>
<dbReference type="PRINTS" id="PR00368">
    <property type="entry name" value="FADPNR"/>
</dbReference>
<reference evidence="5" key="1">
    <citation type="submission" date="2020-02" db="EMBL/GenBank/DDBJ databases">
        <authorList>
            <person name="Meier V. D."/>
        </authorList>
    </citation>
    <scope>NUCLEOTIDE SEQUENCE</scope>
    <source>
        <strain evidence="5">AVDCRST_MAG54</strain>
    </source>
</reference>
<dbReference type="InterPro" id="IPR050097">
    <property type="entry name" value="Ferredoxin-NADP_redctase_2"/>
</dbReference>
<evidence type="ECO:0000313" key="5">
    <source>
        <dbReference type="EMBL" id="CAA9298190.1"/>
    </source>
</evidence>
<sequence length="317" mass="33266">MEEPLDVLVLGGGAAGLAGALTLARSRRSVLVLDAGEPRNAPAAGVHAFLTRDGLPPAELVRLGRAEVESYGGRIRAATATTARREGELFAVDTADGDTLWARRLLVATGLVDELPDLPGVRELWGHDVLHCPYCHGWEVRDQAVAVLGAGPNSLHQVKLFRQLTADLVYLRHHAPALTAEEAEVLAALDVPVIEEEVTALETADGRLSGVRLADGRVIARSALVVGPRFVARSGLLEDLGVEVADHPLGGRYVTTADTTGRTAVPGVWVAGNVTDLSAQVVAAAAEGTMAGARINADLVEEDIARAVARRREGVPA</sequence>
<dbReference type="EMBL" id="CADCTH010000632">
    <property type="protein sequence ID" value="CAA9298190.1"/>
    <property type="molecule type" value="Genomic_DNA"/>
</dbReference>
<dbReference type="GO" id="GO:0004791">
    <property type="term" value="F:thioredoxin-disulfide reductase (NADPH) activity"/>
    <property type="evidence" value="ECO:0007669"/>
    <property type="project" value="UniProtKB-EC"/>
</dbReference>
<keyword evidence="2 5" id="KW-0560">Oxidoreductase</keyword>
<dbReference type="Pfam" id="PF07992">
    <property type="entry name" value="Pyr_redox_2"/>
    <property type="match status" value="1"/>
</dbReference>
<dbReference type="PRINTS" id="PR00469">
    <property type="entry name" value="PNDRDTASEII"/>
</dbReference>